<dbReference type="InterPro" id="IPR000917">
    <property type="entry name" value="Sulfatase_N"/>
</dbReference>
<sequence length="499" mass="55826">MKRNIRYAAAMVFVALSVCGADVDKPNILFIISDDLTAALGCYGHPQCKTPNIDRIAARGVRFDNVYCMNPVCGPSRASLMTGRYPGDLDCYSNRDSKTLFQDPSVTSMTEPFRREGWFVARVSKVYHMGIPGDIARGGAGADHAASWDVAVNIKDLEQNQPGKYEHLTPKMKSSGMAFKVVETEAGALELADGKAATQAIGLLREHGDKPFFLAVGFVRPHVPLVAPPEFFEPYLLDGIELQQVPENDLADIPEAHQFDVNEVKYGMSEEQQLKALRAYYASISYMDAQVGRLLDELERLGLHDDTIVVFTSDHGYHLGEHHMWQKQSLFENSSRVPFIVSVPWLADAHGKGCDRIAEHIDLFPTLTDLCGIEAPADLPGESMQNLLKDPERGSWNKTAAYTLNSKGGETVRNDRFRLIVWHDGKSGTELYNHEKDPGEFTNLADNPEYAAKLKEMRALLDQRRRVAKTDVKAYLEKVPPAFDKQKFLKNQQRKKKQP</sequence>
<keyword evidence="6" id="KW-0106">Calcium</keyword>
<evidence type="ECO:0000313" key="9">
    <source>
        <dbReference type="EMBL" id="VGO12353.1"/>
    </source>
</evidence>
<reference evidence="9 10" key="1">
    <citation type="submission" date="2019-04" db="EMBL/GenBank/DDBJ databases">
        <authorList>
            <person name="Van Vliet M D."/>
        </authorList>
    </citation>
    <scope>NUCLEOTIDE SEQUENCE [LARGE SCALE GENOMIC DNA]</scope>
    <source>
        <strain evidence="9 10">F1</strain>
    </source>
</reference>
<gene>
    <name evidence="9" type="primary">betC_12</name>
    <name evidence="9" type="ORF">PDESU_00905</name>
</gene>
<protein>
    <submittedName>
        <fullName evidence="9">Choline-sulfatase</fullName>
    </submittedName>
</protein>
<dbReference type="PANTHER" id="PTHR45953:SF1">
    <property type="entry name" value="IDURONATE 2-SULFATASE"/>
    <property type="match status" value="1"/>
</dbReference>
<feature type="signal peptide" evidence="7">
    <location>
        <begin position="1"/>
        <end position="20"/>
    </location>
</feature>
<evidence type="ECO:0000256" key="5">
    <source>
        <dbReference type="ARBA" id="ARBA00022801"/>
    </source>
</evidence>
<evidence type="ECO:0000256" key="4">
    <source>
        <dbReference type="ARBA" id="ARBA00022729"/>
    </source>
</evidence>
<proteinExistence type="inferred from homology"/>
<dbReference type="GO" id="GO:0046872">
    <property type="term" value="F:metal ion binding"/>
    <property type="evidence" value="ECO:0007669"/>
    <property type="project" value="UniProtKB-KW"/>
</dbReference>
<dbReference type="GO" id="GO:0004423">
    <property type="term" value="F:iduronate-2-sulfatase activity"/>
    <property type="evidence" value="ECO:0007669"/>
    <property type="project" value="InterPro"/>
</dbReference>
<dbReference type="Proteomes" id="UP000366872">
    <property type="component" value="Unassembled WGS sequence"/>
</dbReference>
<dbReference type="PROSITE" id="PS00523">
    <property type="entry name" value="SULFATASE_1"/>
    <property type="match status" value="1"/>
</dbReference>
<accession>A0A6C2TXM3</accession>
<keyword evidence="3" id="KW-0479">Metal-binding</keyword>
<dbReference type="InterPro" id="IPR024607">
    <property type="entry name" value="Sulfatase_CS"/>
</dbReference>
<dbReference type="Pfam" id="PF00884">
    <property type="entry name" value="Sulfatase"/>
    <property type="match status" value="1"/>
</dbReference>
<keyword evidence="5" id="KW-0378">Hydrolase</keyword>
<organism evidence="9 10">
    <name type="scientific">Pontiella desulfatans</name>
    <dbReference type="NCBI Taxonomy" id="2750659"/>
    <lineage>
        <taxon>Bacteria</taxon>
        <taxon>Pseudomonadati</taxon>
        <taxon>Kiritimatiellota</taxon>
        <taxon>Kiritimatiellia</taxon>
        <taxon>Kiritimatiellales</taxon>
        <taxon>Pontiellaceae</taxon>
        <taxon>Pontiella</taxon>
    </lineage>
</organism>
<evidence type="ECO:0000256" key="7">
    <source>
        <dbReference type="SAM" id="SignalP"/>
    </source>
</evidence>
<comment type="similarity">
    <text evidence="2">Belongs to the sulfatase family.</text>
</comment>
<dbReference type="PANTHER" id="PTHR45953">
    <property type="entry name" value="IDURONATE 2-SULFATASE"/>
    <property type="match status" value="1"/>
</dbReference>
<evidence type="ECO:0000256" key="1">
    <source>
        <dbReference type="ARBA" id="ARBA00001913"/>
    </source>
</evidence>
<dbReference type="Gene3D" id="3.40.720.10">
    <property type="entry name" value="Alkaline Phosphatase, subunit A"/>
    <property type="match status" value="1"/>
</dbReference>
<dbReference type="InterPro" id="IPR017850">
    <property type="entry name" value="Alkaline_phosphatase_core_sf"/>
</dbReference>
<dbReference type="CDD" id="cd16030">
    <property type="entry name" value="iduronate-2-sulfatase"/>
    <property type="match status" value="1"/>
</dbReference>
<dbReference type="InterPro" id="IPR035874">
    <property type="entry name" value="IDS"/>
</dbReference>
<dbReference type="RefSeq" id="WP_136078026.1">
    <property type="nucleotide sequence ID" value="NZ_CAAHFG010000001.1"/>
</dbReference>
<dbReference type="EMBL" id="CAAHFG010000001">
    <property type="protein sequence ID" value="VGO12353.1"/>
    <property type="molecule type" value="Genomic_DNA"/>
</dbReference>
<feature type="domain" description="Sulfatase N-terminal" evidence="8">
    <location>
        <begin position="26"/>
        <end position="373"/>
    </location>
</feature>
<name>A0A6C2TXM3_PONDE</name>
<dbReference type="AlphaFoldDB" id="A0A6C2TXM3"/>
<dbReference type="SUPFAM" id="SSF53649">
    <property type="entry name" value="Alkaline phosphatase-like"/>
    <property type="match status" value="1"/>
</dbReference>
<dbReference type="GO" id="GO:0005737">
    <property type="term" value="C:cytoplasm"/>
    <property type="evidence" value="ECO:0007669"/>
    <property type="project" value="TreeGrafter"/>
</dbReference>
<evidence type="ECO:0000313" key="10">
    <source>
        <dbReference type="Proteomes" id="UP000366872"/>
    </source>
</evidence>
<comment type="cofactor">
    <cofactor evidence="1">
        <name>Ca(2+)</name>
        <dbReference type="ChEBI" id="CHEBI:29108"/>
    </cofactor>
</comment>
<evidence type="ECO:0000256" key="2">
    <source>
        <dbReference type="ARBA" id="ARBA00008779"/>
    </source>
</evidence>
<keyword evidence="4 7" id="KW-0732">Signal</keyword>
<keyword evidence="10" id="KW-1185">Reference proteome</keyword>
<feature type="chain" id="PRO_5028823710" evidence="7">
    <location>
        <begin position="21"/>
        <end position="499"/>
    </location>
</feature>
<evidence type="ECO:0000259" key="8">
    <source>
        <dbReference type="Pfam" id="PF00884"/>
    </source>
</evidence>
<evidence type="ECO:0000256" key="3">
    <source>
        <dbReference type="ARBA" id="ARBA00022723"/>
    </source>
</evidence>
<evidence type="ECO:0000256" key="6">
    <source>
        <dbReference type="ARBA" id="ARBA00022837"/>
    </source>
</evidence>